<dbReference type="Proteomes" id="UP000001194">
    <property type="component" value="Unassembled WGS sequence"/>
</dbReference>
<keyword evidence="2" id="KW-1185">Reference proteome</keyword>
<organism evidence="2">
    <name type="scientific">Laccaria bicolor (strain S238N-H82 / ATCC MYA-4686)</name>
    <name type="common">Bicoloured deceiver</name>
    <name type="synonym">Laccaria laccata var. bicolor</name>
    <dbReference type="NCBI Taxonomy" id="486041"/>
    <lineage>
        <taxon>Eukaryota</taxon>
        <taxon>Fungi</taxon>
        <taxon>Dikarya</taxon>
        <taxon>Basidiomycota</taxon>
        <taxon>Agaricomycotina</taxon>
        <taxon>Agaricomycetes</taxon>
        <taxon>Agaricomycetidae</taxon>
        <taxon>Agaricales</taxon>
        <taxon>Agaricineae</taxon>
        <taxon>Hydnangiaceae</taxon>
        <taxon>Laccaria</taxon>
    </lineage>
</organism>
<dbReference type="InterPro" id="IPR036259">
    <property type="entry name" value="MFS_trans_sf"/>
</dbReference>
<evidence type="ECO:0000313" key="1">
    <source>
        <dbReference type="EMBL" id="EDR01706.1"/>
    </source>
</evidence>
<dbReference type="KEGG" id="lbc:LACBIDRAFT_310745"/>
<reference evidence="1 2" key="1">
    <citation type="journal article" date="2008" name="Nature">
        <title>The genome of Laccaria bicolor provides insights into mycorrhizal symbiosis.</title>
        <authorList>
            <person name="Martin F."/>
            <person name="Aerts A."/>
            <person name="Ahren D."/>
            <person name="Brun A."/>
            <person name="Danchin E.G.J."/>
            <person name="Duchaussoy F."/>
            <person name="Gibon J."/>
            <person name="Kohler A."/>
            <person name="Lindquist E."/>
            <person name="Pereda V."/>
            <person name="Salamov A."/>
            <person name="Shapiro H.J."/>
            <person name="Wuyts J."/>
            <person name="Blaudez D."/>
            <person name="Buee M."/>
            <person name="Brokstein P."/>
            <person name="Canbaeck B."/>
            <person name="Cohen D."/>
            <person name="Courty P.E."/>
            <person name="Coutinho P.M."/>
            <person name="Delaruelle C."/>
            <person name="Detter J.C."/>
            <person name="Deveau A."/>
            <person name="DiFazio S."/>
            <person name="Duplessis S."/>
            <person name="Fraissinet-Tachet L."/>
            <person name="Lucic E."/>
            <person name="Frey-Klett P."/>
            <person name="Fourrey C."/>
            <person name="Feussner I."/>
            <person name="Gay G."/>
            <person name="Grimwood J."/>
            <person name="Hoegger P.J."/>
            <person name="Jain P."/>
            <person name="Kilaru S."/>
            <person name="Labbe J."/>
            <person name="Lin Y.C."/>
            <person name="Legue V."/>
            <person name="Le Tacon F."/>
            <person name="Marmeisse R."/>
            <person name="Melayah D."/>
            <person name="Montanini B."/>
            <person name="Muratet M."/>
            <person name="Nehls U."/>
            <person name="Niculita-Hirzel H."/>
            <person name="Oudot-Le Secq M.P."/>
            <person name="Peter M."/>
            <person name="Quesneville H."/>
            <person name="Rajashekar B."/>
            <person name="Reich M."/>
            <person name="Rouhier N."/>
            <person name="Schmutz J."/>
            <person name="Yin T."/>
            <person name="Chalot M."/>
            <person name="Henrissat B."/>
            <person name="Kuees U."/>
            <person name="Lucas S."/>
            <person name="Van de Peer Y."/>
            <person name="Podila G.K."/>
            <person name="Polle A."/>
            <person name="Pukkila P.J."/>
            <person name="Richardson P.M."/>
            <person name="Rouze P."/>
            <person name="Sanders I.R."/>
            <person name="Stajich J.E."/>
            <person name="Tunlid A."/>
            <person name="Tuskan G."/>
            <person name="Grigoriev I.V."/>
        </authorList>
    </citation>
    <scope>NUCLEOTIDE SEQUENCE [LARGE SCALE GENOMIC DNA]</scope>
    <source>
        <strain evidence="2">S238N-H82 / ATCC MYA-4686</strain>
    </source>
</reference>
<accession>B0DV05</accession>
<dbReference type="RefSeq" id="XP_001887782.1">
    <property type="nucleotide sequence ID" value="XM_001887747.1"/>
</dbReference>
<dbReference type="AlphaFoldDB" id="B0DV05"/>
<dbReference type="HOGENOM" id="CLU_1981965_0_0_1"/>
<dbReference type="Gene3D" id="1.20.1250.20">
    <property type="entry name" value="MFS general substrate transporter like domains"/>
    <property type="match status" value="1"/>
</dbReference>
<proteinExistence type="predicted"/>
<dbReference type="EMBL" id="DS547137">
    <property type="protein sequence ID" value="EDR01706.1"/>
    <property type="molecule type" value="Genomic_DNA"/>
</dbReference>
<dbReference type="InParanoid" id="B0DV05"/>
<protein>
    <submittedName>
        <fullName evidence="1">Predicted protein</fullName>
    </submittedName>
</protein>
<sequence length="126" mass="13656">MEDFIRRWPMTPLQKGILTAVLELGALFGALSAGLLADRYSCRHSIIAACRAFSCSLPNNHTPHPYSGCPPAHSLRLTISYGLRPRLLLSPSLSRFRTSSSHCAHSCALEPMSFSRSSSSSSCGCD</sequence>
<name>B0DV05_LACBS</name>
<gene>
    <name evidence="1" type="ORF">LACBIDRAFT_310745</name>
</gene>
<evidence type="ECO:0000313" key="2">
    <source>
        <dbReference type="Proteomes" id="UP000001194"/>
    </source>
</evidence>
<dbReference type="OrthoDB" id="8120565at2759"/>
<dbReference type="SUPFAM" id="SSF103473">
    <property type="entry name" value="MFS general substrate transporter"/>
    <property type="match status" value="1"/>
</dbReference>
<dbReference type="GeneID" id="6083393"/>